<feature type="transmembrane region" description="Helical" evidence="1">
    <location>
        <begin position="54"/>
        <end position="73"/>
    </location>
</feature>
<sequence>MQDRDFYNYQRILSGYPSISFMLLGFHITVTIAGLAGLFVLMRSDIPPQQIISWVTVLAFLITFVTVMLWLMWFREHILKDQVVTELLKEKVRFPETTAWNGVVTAMHTGFYMLGIVFWGSLIVVAIANPQWLLKKFGL</sequence>
<dbReference type="RefSeq" id="WP_148665000.1">
    <property type="nucleotide sequence ID" value="NZ_AP014879.1"/>
</dbReference>
<proteinExistence type="predicted"/>
<organism evidence="2 3">
    <name type="scientific">Sulfuricaulis limicola</name>
    <dbReference type="NCBI Taxonomy" id="1620215"/>
    <lineage>
        <taxon>Bacteria</taxon>
        <taxon>Pseudomonadati</taxon>
        <taxon>Pseudomonadota</taxon>
        <taxon>Gammaproteobacteria</taxon>
        <taxon>Acidiferrobacterales</taxon>
        <taxon>Acidiferrobacteraceae</taxon>
        <taxon>Sulfuricaulis</taxon>
    </lineage>
</organism>
<evidence type="ECO:0000313" key="2">
    <source>
        <dbReference type="EMBL" id="BAV33441.1"/>
    </source>
</evidence>
<keyword evidence="1" id="KW-1133">Transmembrane helix</keyword>
<feature type="transmembrane region" description="Helical" evidence="1">
    <location>
        <begin position="111"/>
        <end position="134"/>
    </location>
</feature>
<dbReference type="InParanoid" id="A0A1B4XF64"/>
<evidence type="ECO:0000256" key="1">
    <source>
        <dbReference type="SAM" id="Phobius"/>
    </source>
</evidence>
<protein>
    <submittedName>
        <fullName evidence="2">Uncharacterized protein</fullName>
    </submittedName>
</protein>
<gene>
    <name evidence="2" type="ORF">SCL_1128</name>
</gene>
<keyword evidence="1" id="KW-0812">Transmembrane</keyword>
<feature type="transmembrane region" description="Helical" evidence="1">
    <location>
        <begin position="20"/>
        <end position="42"/>
    </location>
</feature>
<keyword evidence="3" id="KW-1185">Reference proteome</keyword>
<dbReference type="KEGG" id="slim:SCL_1128"/>
<dbReference type="EMBL" id="AP014879">
    <property type="protein sequence ID" value="BAV33441.1"/>
    <property type="molecule type" value="Genomic_DNA"/>
</dbReference>
<reference evidence="2 3" key="1">
    <citation type="submission" date="2015-05" db="EMBL/GenBank/DDBJ databases">
        <title>Complete genome sequence of a sulfur-oxidizing gammaproteobacterium strain HA5.</title>
        <authorList>
            <person name="Miura A."/>
            <person name="Kojima H."/>
            <person name="Fukui M."/>
        </authorList>
    </citation>
    <scope>NUCLEOTIDE SEQUENCE [LARGE SCALE GENOMIC DNA]</scope>
    <source>
        <strain evidence="2 3">HA5</strain>
    </source>
</reference>
<evidence type="ECO:0000313" key="3">
    <source>
        <dbReference type="Proteomes" id="UP000243180"/>
    </source>
</evidence>
<keyword evidence="1" id="KW-0472">Membrane</keyword>
<dbReference type="AlphaFoldDB" id="A0A1B4XF64"/>
<name>A0A1B4XF64_9GAMM</name>
<accession>A0A1B4XF64</accession>
<dbReference type="Proteomes" id="UP000243180">
    <property type="component" value="Chromosome"/>
</dbReference>